<reference evidence="3" key="1">
    <citation type="submission" date="2016-10" db="EMBL/GenBank/DDBJ databases">
        <title>Pseudomonas frederiksbergensis ERGS4:02 complete genome.</title>
        <authorList>
            <person name="Kumar R."/>
            <person name="Acharya V."/>
            <person name="Singh D."/>
        </authorList>
    </citation>
    <scope>NUCLEOTIDE SEQUENCE [LARGE SCALE GENOMIC DNA]</scope>
    <source>
        <strain evidence="3">ERGS4:02</strain>
    </source>
</reference>
<dbReference type="Pfam" id="PF06551">
    <property type="entry name" value="DUF1120"/>
    <property type="match status" value="1"/>
</dbReference>
<dbReference type="GeneID" id="46908311"/>
<evidence type="ECO:0000256" key="1">
    <source>
        <dbReference type="SAM" id="SignalP"/>
    </source>
</evidence>
<dbReference type="EMBL" id="CP017886">
    <property type="protein sequence ID" value="APC15809.1"/>
    <property type="molecule type" value="Genomic_DNA"/>
</dbReference>
<name>A0A1J0EID0_9PSED</name>
<protein>
    <recommendedName>
        <fullName evidence="4">DUF1120 domain-containing protein</fullName>
    </recommendedName>
</protein>
<evidence type="ECO:0000313" key="2">
    <source>
        <dbReference type="EMBL" id="APC15809.1"/>
    </source>
</evidence>
<proteinExistence type="predicted"/>
<dbReference type="AlphaFoldDB" id="A0A1J0EID0"/>
<feature type="signal peptide" evidence="1">
    <location>
        <begin position="1"/>
        <end position="22"/>
    </location>
</feature>
<evidence type="ECO:0008006" key="4">
    <source>
        <dbReference type="Google" id="ProtNLM"/>
    </source>
</evidence>
<feature type="chain" id="PRO_5009610802" description="DUF1120 domain-containing protein" evidence="1">
    <location>
        <begin position="23"/>
        <end position="205"/>
    </location>
</feature>
<sequence length="205" mass="21549">MKKYFAAISATALISIAPYALAASSTDLTVTGTITPAACMPSFSNGGVIDLGKIQAKDLKLTTHTTLATTRMELTVVCDAPVSFALNALDNQPGTSFNDRGFGLGMTDANERLGAFTPKVLTVEADGVQARAIDSIDNGTTWAAATWIFPDRLTSVGTVGGLVPIAAENVLMNVDVYAWIARADGLTLTDEVNFNGSATFEMKYL</sequence>
<dbReference type="InterPro" id="IPR010546">
    <property type="entry name" value="DUF1120"/>
</dbReference>
<accession>A0A1J0EID0</accession>
<keyword evidence="1" id="KW-0732">Signal</keyword>
<gene>
    <name evidence="2" type="ORF">BLL42_08710</name>
</gene>
<evidence type="ECO:0000313" key="3">
    <source>
        <dbReference type="Proteomes" id="UP000182567"/>
    </source>
</evidence>
<dbReference type="OrthoDB" id="6602106at2"/>
<dbReference type="Proteomes" id="UP000182567">
    <property type="component" value="Chromosome"/>
</dbReference>
<dbReference type="RefSeq" id="WP_071551732.1">
    <property type="nucleotide sequence ID" value="NZ_CP017886.1"/>
</dbReference>
<organism evidence="2 3">
    <name type="scientific">Pseudomonas frederiksbergensis</name>
    <dbReference type="NCBI Taxonomy" id="104087"/>
    <lineage>
        <taxon>Bacteria</taxon>
        <taxon>Pseudomonadati</taxon>
        <taxon>Pseudomonadota</taxon>
        <taxon>Gammaproteobacteria</taxon>
        <taxon>Pseudomonadales</taxon>
        <taxon>Pseudomonadaceae</taxon>
        <taxon>Pseudomonas</taxon>
    </lineage>
</organism>